<name>A0AAW0KMC1_QUESU</name>
<protein>
    <submittedName>
        <fullName evidence="1">Uncharacterized protein</fullName>
    </submittedName>
</protein>
<reference evidence="1 2" key="1">
    <citation type="journal article" date="2018" name="Sci. Data">
        <title>The draft genome sequence of cork oak.</title>
        <authorList>
            <person name="Ramos A.M."/>
            <person name="Usie A."/>
            <person name="Barbosa P."/>
            <person name="Barros P.M."/>
            <person name="Capote T."/>
            <person name="Chaves I."/>
            <person name="Simoes F."/>
            <person name="Abreu I."/>
            <person name="Carrasquinho I."/>
            <person name="Faro C."/>
            <person name="Guimaraes J.B."/>
            <person name="Mendonca D."/>
            <person name="Nobrega F."/>
            <person name="Rodrigues L."/>
            <person name="Saibo N.J.M."/>
            <person name="Varela M.C."/>
            <person name="Egas C."/>
            <person name="Matos J."/>
            <person name="Miguel C.M."/>
            <person name="Oliveira M.M."/>
            <person name="Ricardo C.P."/>
            <person name="Goncalves S."/>
        </authorList>
    </citation>
    <scope>NUCLEOTIDE SEQUENCE [LARGE SCALE GENOMIC DNA]</scope>
    <source>
        <strain evidence="2">cv. HL8</strain>
    </source>
</reference>
<dbReference type="AlphaFoldDB" id="A0AAW0KMC1"/>
<keyword evidence="2" id="KW-1185">Reference proteome</keyword>
<dbReference type="Proteomes" id="UP000237347">
    <property type="component" value="Unassembled WGS sequence"/>
</dbReference>
<sequence length="87" mass="9870">MRRRQTLRELPPKFPIITFSAPISLQSVVHQVLLKMEGWHAYPLKVIKALTMAFDYYKGNASITDDVFATLGLKIHGGKNVPYVGHF</sequence>
<evidence type="ECO:0000313" key="2">
    <source>
        <dbReference type="Proteomes" id="UP000237347"/>
    </source>
</evidence>
<organism evidence="1 2">
    <name type="scientific">Quercus suber</name>
    <name type="common">Cork oak</name>
    <dbReference type="NCBI Taxonomy" id="58331"/>
    <lineage>
        <taxon>Eukaryota</taxon>
        <taxon>Viridiplantae</taxon>
        <taxon>Streptophyta</taxon>
        <taxon>Embryophyta</taxon>
        <taxon>Tracheophyta</taxon>
        <taxon>Spermatophyta</taxon>
        <taxon>Magnoliopsida</taxon>
        <taxon>eudicotyledons</taxon>
        <taxon>Gunneridae</taxon>
        <taxon>Pentapetalae</taxon>
        <taxon>rosids</taxon>
        <taxon>fabids</taxon>
        <taxon>Fagales</taxon>
        <taxon>Fagaceae</taxon>
        <taxon>Quercus</taxon>
    </lineage>
</organism>
<dbReference type="EMBL" id="PKMF04000279">
    <property type="protein sequence ID" value="KAK7839608.1"/>
    <property type="molecule type" value="Genomic_DNA"/>
</dbReference>
<gene>
    <name evidence="1" type="ORF">CFP56_017794</name>
</gene>
<accession>A0AAW0KMC1</accession>
<proteinExistence type="predicted"/>
<evidence type="ECO:0000313" key="1">
    <source>
        <dbReference type="EMBL" id="KAK7839608.1"/>
    </source>
</evidence>
<comment type="caution">
    <text evidence="1">The sequence shown here is derived from an EMBL/GenBank/DDBJ whole genome shotgun (WGS) entry which is preliminary data.</text>
</comment>